<dbReference type="RefSeq" id="WP_179169224.1">
    <property type="nucleotide sequence ID" value="NZ_CP058529.1"/>
</dbReference>
<protein>
    <submittedName>
        <fullName evidence="5">Gfo/Idh/MocA family oxidoreductase</fullName>
    </submittedName>
</protein>
<evidence type="ECO:0000256" key="2">
    <source>
        <dbReference type="SAM" id="MobiDB-lite"/>
    </source>
</evidence>
<dbReference type="KEGG" id="halg:HUG10_08845"/>
<dbReference type="InterPro" id="IPR004104">
    <property type="entry name" value="Gfo/Idh/MocA-like_OxRdtase_C"/>
</dbReference>
<dbReference type="Proteomes" id="UP000509750">
    <property type="component" value="Chromosome"/>
</dbReference>
<dbReference type="SUPFAM" id="SSF51735">
    <property type="entry name" value="NAD(P)-binding Rossmann-fold domains"/>
    <property type="match status" value="1"/>
</dbReference>
<dbReference type="InterPro" id="IPR000683">
    <property type="entry name" value="Gfo/Idh/MocA-like_OxRdtase_N"/>
</dbReference>
<dbReference type="Gene3D" id="3.30.360.10">
    <property type="entry name" value="Dihydrodipicolinate Reductase, domain 2"/>
    <property type="match status" value="1"/>
</dbReference>
<dbReference type="GO" id="GO:0000166">
    <property type="term" value="F:nucleotide binding"/>
    <property type="evidence" value="ECO:0007669"/>
    <property type="project" value="InterPro"/>
</dbReference>
<dbReference type="GeneID" id="56028936"/>
<dbReference type="PANTHER" id="PTHR43818:SF11">
    <property type="entry name" value="BCDNA.GH03377"/>
    <property type="match status" value="1"/>
</dbReference>
<dbReference type="SUPFAM" id="SSF55347">
    <property type="entry name" value="Glyceraldehyde-3-phosphate dehydrogenase-like, C-terminal domain"/>
    <property type="match status" value="1"/>
</dbReference>
<dbReference type="Pfam" id="PF01408">
    <property type="entry name" value="GFO_IDH_MocA"/>
    <property type="match status" value="1"/>
</dbReference>
<dbReference type="OrthoDB" id="282474at2157"/>
<dbReference type="InterPro" id="IPR036291">
    <property type="entry name" value="NAD(P)-bd_dom_sf"/>
</dbReference>
<dbReference type="GO" id="GO:0016491">
    <property type="term" value="F:oxidoreductase activity"/>
    <property type="evidence" value="ECO:0007669"/>
    <property type="project" value="UniProtKB-KW"/>
</dbReference>
<accession>A0A7D5GXB8</accession>
<evidence type="ECO:0000256" key="1">
    <source>
        <dbReference type="ARBA" id="ARBA00023002"/>
    </source>
</evidence>
<feature type="domain" description="Gfo/Idh/MocA-like oxidoreductase C-terminal" evidence="4">
    <location>
        <begin position="165"/>
        <end position="335"/>
    </location>
</feature>
<keyword evidence="1" id="KW-0560">Oxidoreductase</keyword>
<dbReference type="InterPro" id="IPR050463">
    <property type="entry name" value="Gfo/Idh/MocA_oxidrdct_glycsds"/>
</dbReference>
<organism evidence="5 6">
    <name type="scientific">Halorarum halophilum</name>
    <dbReference type="NCBI Taxonomy" id="2743090"/>
    <lineage>
        <taxon>Archaea</taxon>
        <taxon>Methanobacteriati</taxon>
        <taxon>Methanobacteriota</taxon>
        <taxon>Stenosarchaea group</taxon>
        <taxon>Halobacteria</taxon>
        <taxon>Halobacteriales</taxon>
        <taxon>Haloferacaceae</taxon>
        <taxon>Halorarum</taxon>
    </lineage>
</organism>
<dbReference type="Gene3D" id="3.40.50.720">
    <property type="entry name" value="NAD(P)-binding Rossmann-like Domain"/>
    <property type="match status" value="1"/>
</dbReference>
<reference evidence="5 6" key="1">
    <citation type="submission" date="2020-07" db="EMBL/GenBank/DDBJ databases">
        <title>Gai3-2, isolated from salt lake.</title>
        <authorList>
            <person name="Cui H."/>
            <person name="Shi X."/>
        </authorList>
    </citation>
    <scope>NUCLEOTIDE SEQUENCE [LARGE SCALE GENOMIC DNA]</scope>
    <source>
        <strain evidence="5 6">Gai3-2</strain>
    </source>
</reference>
<keyword evidence="6" id="KW-1185">Reference proteome</keyword>
<feature type="domain" description="Gfo/Idh/MocA-like oxidoreductase N-terminal" evidence="3">
    <location>
        <begin position="24"/>
        <end position="137"/>
    </location>
</feature>
<dbReference type="EMBL" id="CP058529">
    <property type="protein sequence ID" value="QLG27649.1"/>
    <property type="molecule type" value="Genomic_DNA"/>
</dbReference>
<evidence type="ECO:0000313" key="5">
    <source>
        <dbReference type="EMBL" id="QLG27649.1"/>
    </source>
</evidence>
<name>A0A7D5GXB8_9EURY</name>
<dbReference type="AlphaFoldDB" id="A0A7D5GXB8"/>
<evidence type="ECO:0000259" key="4">
    <source>
        <dbReference type="Pfam" id="PF02894"/>
    </source>
</evidence>
<feature type="compositionally biased region" description="Basic and acidic residues" evidence="2">
    <location>
        <begin position="358"/>
        <end position="368"/>
    </location>
</feature>
<dbReference type="PANTHER" id="PTHR43818">
    <property type="entry name" value="BCDNA.GH03377"/>
    <property type="match status" value="1"/>
</dbReference>
<proteinExistence type="predicted"/>
<feature type="region of interest" description="Disordered" evidence="2">
    <location>
        <begin position="348"/>
        <end position="368"/>
    </location>
</feature>
<evidence type="ECO:0000259" key="3">
    <source>
        <dbReference type="Pfam" id="PF01408"/>
    </source>
</evidence>
<gene>
    <name evidence="5" type="ORF">HUG10_08845</name>
</gene>
<evidence type="ECO:0000313" key="6">
    <source>
        <dbReference type="Proteomes" id="UP000509750"/>
    </source>
</evidence>
<sequence length="368" mass="40554">MTYRVAVVGTGPGRDVDISGKSHAFGYEHADAYHAREDCELVACADIVGEYAERFAGEFGVPPDGIYEDHEPMLAEKELDVVSVCTPIPTHAPIVSDCAEAGVTAVHCEKPMARTWGEARSMVAACEERGVQLTFGHQRRFGDPFRRTKQLLDDGAVGELERIEISWGNFFDNGTHTLDLAAMFNDESPAEWVIGQVDYSKEHVRYGVPTADHAFVSWQYENGVHGIAATGDDVPLSGGPFDFYDCWHRLVGTEGVIELGRFEGPSLRYRRDGESWTAIEVEDEFDGRVDLAIDDVVRALSSGAETELRAEHALNTTEILFAGHESSRRRGRVDLPLEIDDHPLESLIEAGEVEPTVSDDRPPHPSEG</sequence>
<dbReference type="Pfam" id="PF02894">
    <property type="entry name" value="GFO_IDH_MocA_C"/>
    <property type="match status" value="1"/>
</dbReference>